<dbReference type="KEGG" id="peh:Spb1_37000"/>
<sequence>MSFVTAILNERFLDFHLANVLSIRMPLCFLKDLKPNLSVARSNPSQAQDLTSLSTKKSSKQLGKHVETIDMQHHCRRPGLTGSRQFVVQMRHPDTAANHKHLFSQLIDHTAKPALRQAPNRDRHRGSVCPASTRQPTPARNENSRDLTQVSAANFVQSPANSYAEALSAAALSPR</sequence>
<keyword evidence="3" id="KW-1185">Reference proteome</keyword>
<evidence type="ECO:0000313" key="2">
    <source>
        <dbReference type="EMBL" id="QDV31755.1"/>
    </source>
</evidence>
<reference evidence="2 3" key="1">
    <citation type="submission" date="2019-02" db="EMBL/GenBank/DDBJ databases">
        <title>Deep-cultivation of Planctomycetes and their phenomic and genomic characterization uncovers novel biology.</title>
        <authorList>
            <person name="Wiegand S."/>
            <person name="Jogler M."/>
            <person name="Boedeker C."/>
            <person name="Pinto D."/>
            <person name="Vollmers J."/>
            <person name="Rivas-Marin E."/>
            <person name="Kohn T."/>
            <person name="Peeters S.H."/>
            <person name="Heuer A."/>
            <person name="Rast P."/>
            <person name="Oberbeckmann S."/>
            <person name="Bunk B."/>
            <person name="Jeske O."/>
            <person name="Meyerdierks A."/>
            <person name="Storesund J.E."/>
            <person name="Kallscheuer N."/>
            <person name="Luecker S."/>
            <person name="Lage O.M."/>
            <person name="Pohl T."/>
            <person name="Merkel B.J."/>
            <person name="Hornburger P."/>
            <person name="Mueller R.-W."/>
            <person name="Bruemmer F."/>
            <person name="Labrenz M."/>
            <person name="Spormann A.M."/>
            <person name="Op den Camp H."/>
            <person name="Overmann J."/>
            <person name="Amann R."/>
            <person name="Jetten M.S.M."/>
            <person name="Mascher T."/>
            <person name="Medema M.H."/>
            <person name="Devos D.P."/>
            <person name="Kaster A.-K."/>
            <person name="Ovreas L."/>
            <person name="Rohde M."/>
            <person name="Galperin M.Y."/>
            <person name="Jogler C."/>
        </authorList>
    </citation>
    <scope>NUCLEOTIDE SEQUENCE [LARGE SCALE GENOMIC DNA]</scope>
    <source>
        <strain evidence="2 3">Spb1</strain>
    </source>
</reference>
<dbReference type="EMBL" id="CP036299">
    <property type="protein sequence ID" value="QDV31755.1"/>
    <property type="molecule type" value="Genomic_DNA"/>
</dbReference>
<accession>A0A518GT49</accession>
<feature type="compositionally biased region" description="Polar residues" evidence="1">
    <location>
        <begin position="130"/>
        <end position="153"/>
    </location>
</feature>
<gene>
    <name evidence="2" type="ORF">Spb1_37000</name>
</gene>
<evidence type="ECO:0000313" key="3">
    <source>
        <dbReference type="Proteomes" id="UP000315349"/>
    </source>
</evidence>
<feature type="region of interest" description="Disordered" evidence="1">
    <location>
        <begin position="112"/>
        <end position="153"/>
    </location>
</feature>
<protein>
    <submittedName>
        <fullName evidence="2">Uncharacterized protein</fullName>
    </submittedName>
</protein>
<dbReference type="AlphaFoldDB" id="A0A518GT49"/>
<evidence type="ECO:0000256" key="1">
    <source>
        <dbReference type="SAM" id="MobiDB-lite"/>
    </source>
</evidence>
<organism evidence="2 3">
    <name type="scientific">Planctopirus ephydatiae</name>
    <dbReference type="NCBI Taxonomy" id="2528019"/>
    <lineage>
        <taxon>Bacteria</taxon>
        <taxon>Pseudomonadati</taxon>
        <taxon>Planctomycetota</taxon>
        <taxon>Planctomycetia</taxon>
        <taxon>Planctomycetales</taxon>
        <taxon>Planctomycetaceae</taxon>
        <taxon>Planctopirus</taxon>
    </lineage>
</organism>
<proteinExistence type="predicted"/>
<dbReference type="Proteomes" id="UP000315349">
    <property type="component" value="Chromosome"/>
</dbReference>
<name>A0A518GT49_9PLAN</name>
<feature type="region of interest" description="Disordered" evidence="1">
    <location>
        <begin position="43"/>
        <end position="62"/>
    </location>
</feature>